<organism evidence="2 3">
    <name type="scientific">Bodo saltans</name>
    <name type="common">Flagellated protozoan</name>
    <dbReference type="NCBI Taxonomy" id="75058"/>
    <lineage>
        <taxon>Eukaryota</taxon>
        <taxon>Discoba</taxon>
        <taxon>Euglenozoa</taxon>
        <taxon>Kinetoplastea</taxon>
        <taxon>Metakinetoplastina</taxon>
        <taxon>Eubodonida</taxon>
        <taxon>Bodonidae</taxon>
        <taxon>Bodo</taxon>
    </lineage>
</organism>
<reference evidence="3" key="1">
    <citation type="submission" date="2015-09" db="EMBL/GenBank/DDBJ databases">
        <authorList>
            <consortium name="Pathogen Informatics"/>
        </authorList>
    </citation>
    <scope>NUCLEOTIDE SEQUENCE [LARGE SCALE GENOMIC DNA]</scope>
    <source>
        <strain evidence="3">Lake Konstanz</strain>
    </source>
</reference>
<keyword evidence="3" id="KW-1185">Reference proteome</keyword>
<sequence length="517" mass="56031">MFDGAAFDSFDIEEDFFMEPVQASRSGGGGLHDFQTSHGPPSVVWKRFQEPHTRRRSSSHFLEMGDVDVGDISVGDDWANLYHLEGSSSAMLPMEMSIDPEHVHFDNFFSDEFGDEEALGGSAIVHVRSPQPDDDVLSDILKANLYPAPSMYNRKNSKGVSSLTQGPVPRLLPTEFDDEFDLDSEASGDHQPLLDDTSSFVLATMTTQRILSTQRPSTIVRPHAVSPDELSNMSDDDLDAILARNLPQFAASPRLAASDIDVSMRPTITTTLHNNGGSGTATIGAGGGGLGNLSSFDLPLTAVELQNLIDGTMDVHALFGDDDDLLLSPPTAALLQPHAVVVGGEEDVQKWTPVSMAMTTLSLTEPNNNNAAALPPRNNSVLNALPLGIVRRSSPQLRRRQQTSLSSADGARLKPSKDAVERRLTKALCALQATYLLTPRLFGSVIADVSRQTEDSLTEEDTATQPQSALSRRLERHLTGIMELEAHAMKLLVLWNQLGDEEVGSNATSSAVPQERR</sequence>
<proteinExistence type="predicted"/>
<gene>
    <name evidence="2" type="ORF">BSAL_93990</name>
</gene>
<protein>
    <submittedName>
        <fullName evidence="2">Uncharacterized protein</fullName>
    </submittedName>
</protein>
<evidence type="ECO:0000313" key="3">
    <source>
        <dbReference type="Proteomes" id="UP000051952"/>
    </source>
</evidence>
<dbReference type="AlphaFoldDB" id="A0A0S4J9M0"/>
<dbReference type="VEuPathDB" id="TriTrypDB:BSAL_93990"/>
<name>A0A0S4J9M0_BODSA</name>
<accession>A0A0S4J9M0</accession>
<feature type="region of interest" description="Disordered" evidence="1">
    <location>
        <begin position="394"/>
        <end position="417"/>
    </location>
</feature>
<dbReference type="EMBL" id="CYKH01001345">
    <property type="protein sequence ID" value="CUG86626.1"/>
    <property type="molecule type" value="Genomic_DNA"/>
</dbReference>
<evidence type="ECO:0000256" key="1">
    <source>
        <dbReference type="SAM" id="MobiDB-lite"/>
    </source>
</evidence>
<feature type="compositionally biased region" description="Low complexity" evidence="1">
    <location>
        <begin position="394"/>
        <end position="407"/>
    </location>
</feature>
<dbReference type="Proteomes" id="UP000051952">
    <property type="component" value="Unassembled WGS sequence"/>
</dbReference>
<evidence type="ECO:0000313" key="2">
    <source>
        <dbReference type="EMBL" id="CUG86626.1"/>
    </source>
</evidence>